<dbReference type="EMBL" id="CP049916">
    <property type="protein sequence ID" value="QIO09473.1"/>
    <property type="molecule type" value="Genomic_DNA"/>
</dbReference>
<dbReference type="SUPFAM" id="SSF56935">
    <property type="entry name" value="Porins"/>
    <property type="match status" value="1"/>
</dbReference>
<gene>
    <name evidence="12" type="ORF">G8D99_10890</name>
</gene>
<evidence type="ECO:0000256" key="2">
    <source>
        <dbReference type="ARBA" id="ARBA00022448"/>
    </source>
</evidence>
<reference evidence="12 13" key="1">
    <citation type="submission" date="2020-03" db="EMBL/GenBank/DDBJ databases">
        <authorList>
            <person name="Zhu W."/>
        </authorList>
    </citation>
    <scope>NUCLEOTIDE SEQUENCE [LARGE SCALE GENOMIC DNA]</scope>
    <source>
        <strain evidence="12 13">185</strain>
    </source>
</reference>
<keyword evidence="9" id="KW-0732">Signal</keyword>
<feature type="domain" description="TonB-dependent receptor plug" evidence="11">
    <location>
        <begin position="73"/>
        <end position="158"/>
    </location>
</feature>
<dbReference type="NCBIfam" id="TIGR01778">
    <property type="entry name" value="TonB-copper"/>
    <property type="match status" value="1"/>
</dbReference>
<dbReference type="Gene3D" id="2.40.170.20">
    <property type="entry name" value="TonB-dependent receptor, beta-barrel domain"/>
    <property type="match status" value="1"/>
</dbReference>
<dbReference type="InterPro" id="IPR000531">
    <property type="entry name" value="Beta-barrel_TonB"/>
</dbReference>
<evidence type="ECO:0000259" key="11">
    <source>
        <dbReference type="Pfam" id="PF07715"/>
    </source>
</evidence>
<dbReference type="AlphaFoldDB" id="A0A6G8S683"/>
<keyword evidence="4" id="KW-0812">Transmembrane</keyword>
<evidence type="ECO:0000256" key="3">
    <source>
        <dbReference type="ARBA" id="ARBA00022452"/>
    </source>
</evidence>
<evidence type="ECO:0000256" key="1">
    <source>
        <dbReference type="ARBA" id="ARBA00004571"/>
    </source>
</evidence>
<keyword evidence="12" id="KW-0675">Receptor</keyword>
<evidence type="ECO:0000256" key="5">
    <source>
        <dbReference type="ARBA" id="ARBA00023077"/>
    </source>
</evidence>
<dbReference type="Proteomes" id="UP000501939">
    <property type="component" value="Chromosome"/>
</dbReference>
<feature type="signal peptide" evidence="9">
    <location>
        <begin position="1"/>
        <end position="26"/>
    </location>
</feature>
<dbReference type="InterPro" id="IPR039426">
    <property type="entry name" value="TonB-dep_rcpt-like"/>
</dbReference>
<evidence type="ECO:0000256" key="4">
    <source>
        <dbReference type="ARBA" id="ARBA00022692"/>
    </source>
</evidence>
<accession>A0A6G8S683</accession>
<evidence type="ECO:0000256" key="6">
    <source>
        <dbReference type="ARBA" id="ARBA00023136"/>
    </source>
</evidence>
<dbReference type="GO" id="GO:0009279">
    <property type="term" value="C:cell outer membrane"/>
    <property type="evidence" value="ECO:0007669"/>
    <property type="project" value="UniProtKB-SubCell"/>
</dbReference>
<keyword evidence="2" id="KW-0813">Transport</keyword>
<dbReference type="PROSITE" id="PS51257">
    <property type="entry name" value="PROKAR_LIPOPROTEIN"/>
    <property type="match status" value="1"/>
</dbReference>
<protein>
    <submittedName>
        <fullName evidence="12">TonB-dependent copper receptor</fullName>
    </submittedName>
</protein>
<comment type="subcellular location">
    <subcellularLocation>
        <location evidence="1">Cell outer membrane</location>
        <topology evidence="1">Multi-pass membrane protein</topology>
    </subcellularLocation>
</comment>
<dbReference type="Pfam" id="PF00593">
    <property type="entry name" value="TonB_dep_Rec_b-barrel"/>
    <property type="match status" value="1"/>
</dbReference>
<dbReference type="CDD" id="cd01347">
    <property type="entry name" value="ligand_gated_channel"/>
    <property type="match status" value="1"/>
</dbReference>
<feature type="chain" id="PRO_5026259695" evidence="9">
    <location>
        <begin position="27"/>
        <end position="716"/>
    </location>
</feature>
<keyword evidence="5 8" id="KW-0798">TonB box</keyword>
<evidence type="ECO:0000259" key="10">
    <source>
        <dbReference type="Pfam" id="PF00593"/>
    </source>
</evidence>
<evidence type="ECO:0000256" key="9">
    <source>
        <dbReference type="SAM" id="SignalP"/>
    </source>
</evidence>
<dbReference type="GO" id="GO:0015344">
    <property type="term" value="F:siderophore uptake transmembrane transporter activity"/>
    <property type="evidence" value="ECO:0007669"/>
    <property type="project" value="TreeGrafter"/>
</dbReference>
<proteinExistence type="inferred from homology"/>
<evidence type="ECO:0000313" key="12">
    <source>
        <dbReference type="EMBL" id="QIO09473.1"/>
    </source>
</evidence>
<evidence type="ECO:0000256" key="7">
    <source>
        <dbReference type="ARBA" id="ARBA00023237"/>
    </source>
</evidence>
<keyword evidence="13" id="KW-1185">Reference proteome</keyword>
<comment type="similarity">
    <text evidence="8">Belongs to the TonB-dependent receptor family.</text>
</comment>
<dbReference type="InterPro" id="IPR037066">
    <property type="entry name" value="Plug_dom_sf"/>
</dbReference>
<dbReference type="InterPro" id="IPR036942">
    <property type="entry name" value="Beta-barrel_TonB_sf"/>
</dbReference>
<organism evidence="12 13">
    <name type="scientific">Acinetobacter lanii</name>
    <dbReference type="NCBI Taxonomy" id="2715163"/>
    <lineage>
        <taxon>Bacteria</taxon>
        <taxon>Pseudomonadati</taxon>
        <taxon>Pseudomonadota</taxon>
        <taxon>Gammaproteobacteria</taxon>
        <taxon>Moraxellales</taxon>
        <taxon>Moraxellaceae</taxon>
        <taxon>Acinetobacter</taxon>
    </lineage>
</organism>
<keyword evidence="3" id="KW-1134">Transmembrane beta strand</keyword>
<dbReference type="RefSeq" id="WP_166325719.1">
    <property type="nucleotide sequence ID" value="NZ_CP049916.1"/>
</dbReference>
<dbReference type="InterPro" id="IPR010100">
    <property type="entry name" value="TonB-dep_Cu_rcpt"/>
</dbReference>
<feature type="domain" description="TonB-dependent receptor-like beta-barrel" evidence="10">
    <location>
        <begin position="215"/>
        <end position="676"/>
    </location>
</feature>
<dbReference type="Pfam" id="PF07715">
    <property type="entry name" value="Plug"/>
    <property type="match status" value="1"/>
</dbReference>
<dbReference type="Gene3D" id="2.170.130.10">
    <property type="entry name" value="TonB-dependent receptor, plug domain"/>
    <property type="match status" value="1"/>
</dbReference>
<dbReference type="PANTHER" id="PTHR30069:SF49">
    <property type="entry name" value="OUTER MEMBRANE PROTEIN C"/>
    <property type="match status" value="1"/>
</dbReference>
<dbReference type="InterPro" id="IPR012910">
    <property type="entry name" value="Plug_dom"/>
</dbReference>
<name>A0A6G8S683_9GAMM</name>
<keyword evidence="6 8" id="KW-0472">Membrane</keyword>
<dbReference type="KEGG" id="alj:G8D99_10890"/>
<keyword evidence="7" id="KW-0998">Cell outer membrane</keyword>
<dbReference type="PANTHER" id="PTHR30069">
    <property type="entry name" value="TONB-DEPENDENT OUTER MEMBRANE RECEPTOR"/>
    <property type="match status" value="1"/>
</dbReference>
<sequence length="716" mass="79023">MLRPAFLLQPLTAAILIACYSASTLAEDSTQPTMSMHNESVSLAPIVATAQQGNDANGLIVRADPKQPTQPIPSADGADYLQSIIGFNQVQSGGANGDVTFRGMFGSRIKILTDGSENLGACPSRMDAPTSYISPESYDKISVIKGPQTVQYANTGSAATVIFEREPESLTTDKPYRGQASVMLGSFGRVDQNLEAAVGDEKKYLRLNTNRSTSNSYVDGSHQHVPSAWERWNADLAVGWMPNPDTWFELTGGKSDGEALYAGRAMDGSAFKRESLGLKFRKQHINDVIQQIEGQVNYSFNDHVMDNFSLRPFNPNDGMKMPMATNVSRRTLNARVAMTSEWDKLQLISGVDTQHNEHATRSGMNNSYVQQPRSSDMKFESYGAFSELSYPINDQYKWVAGARIDQVHVKDLRQDSHVAGLNTALDKTLPSGFFRFENQHPHHDAKTYIGVGFVERMPDYWELFSPKQGNTGSVNTFNGVDTEKTLQLDLGYQHHHGAFSSWASAYVGMVKDYILMSYQSPAMSMDTTMAMHQTMNQIMPMNTMSGGMQMGSAKSAYARNVNATIAGAEFGLGYEFTPHLQADVSGMYAWGRNTTNNTPLPQIAPFEGRMNLRYVQDKYNVGLLWRVVASQNRVSLNEGNIVGYDMKKSAGFTTLALNGTYTLKDGVDLSVGIDNLLGKTYTEHLNRSGNSGFGFAAEEQFNNVGRNYWGRLSVKF</sequence>
<dbReference type="GO" id="GO:0044718">
    <property type="term" value="P:siderophore transmembrane transport"/>
    <property type="evidence" value="ECO:0007669"/>
    <property type="project" value="TreeGrafter"/>
</dbReference>
<evidence type="ECO:0000256" key="8">
    <source>
        <dbReference type="RuleBase" id="RU003357"/>
    </source>
</evidence>
<evidence type="ECO:0000313" key="13">
    <source>
        <dbReference type="Proteomes" id="UP000501939"/>
    </source>
</evidence>